<evidence type="ECO:0000313" key="3">
    <source>
        <dbReference type="EMBL" id="MEA5362301.1"/>
    </source>
</evidence>
<evidence type="ECO:0000259" key="2">
    <source>
        <dbReference type="Pfam" id="PF03795"/>
    </source>
</evidence>
<feature type="domain" description="YCII-related" evidence="2">
    <location>
        <begin position="44"/>
        <end position="113"/>
    </location>
</feature>
<dbReference type="Proteomes" id="UP001304298">
    <property type="component" value="Unassembled WGS sequence"/>
</dbReference>
<dbReference type="InterPro" id="IPR005545">
    <property type="entry name" value="YCII"/>
</dbReference>
<evidence type="ECO:0000256" key="1">
    <source>
        <dbReference type="ARBA" id="ARBA00007689"/>
    </source>
</evidence>
<protein>
    <submittedName>
        <fullName evidence="3">YciI family protein</fullName>
    </submittedName>
</protein>
<name>A0ABU5RAM1_9PSEU</name>
<proteinExistence type="inferred from homology"/>
<sequence>MTDDLTFDPDGDGRTLEDLLPDLRHVQLYLIRMAFPEPVASPIDHLRPHLRDHALWLRDQERTGTLFLSGPNRCDEEWDGSGTAIIRAGSLDHAREIAATEPFHRKGVRVNTVHGWQLSEGALRLSVNLFDNRFDLS</sequence>
<organism evidence="3 4">
    <name type="scientific">Amycolatopsis heterodermiae</name>
    <dbReference type="NCBI Taxonomy" id="3110235"/>
    <lineage>
        <taxon>Bacteria</taxon>
        <taxon>Bacillati</taxon>
        <taxon>Actinomycetota</taxon>
        <taxon>Actinomycetes</taxon>
        <taxon>Pseudonocardiales</taxon>
        <taxon>Pseudonocardiaceae</taxon>
        <taxon>Amycolatopsis</taxon>
    </lineage>
</organism>
<dbReference type="Pfam" id="PF03795">
    <property type="entry name" value="YCII"/>
    <property type="match status" value="1"/>
</dbReference>
<keyword evidence="4" id="KW-1185">Reference proteome</keyword>
<accession>A0ABU5RAM1</accession>
<gene>
    <name evidence="3" type="ORF">VA596_22380</name>
</gene>
<dbReference type="Gene3D" id="3.30.70.1060">
    <property type="entry name" value="Dimeric alpha+beta barrel"/>
    <property type="match status" value="1"/>
</dbReference>
<evidence type="ECO:0000313" key="4">
    <source>
        <dbReference type="Proteomes" id="UP001304298"/>
    </source>
</evidence>
<dbReference type="SUPFAM" id="SSF54909">
    <property type="entry name" value="Dimeric alpha+beta barrel"/>
    <property type="match status" value="1"/>
</dbReference>
<dbReference type="InterPro" id="IPR011008">
    <property type="entry name" value="Dimeric_a/b-barrel"/>
</dbReference>
<reference evidence="3 4" key="1">
    <citation type="submission" date="2023-12" db="EMBL/GenBank/DDBJ databases">
        <title>Amycolatopsis sp. V23-08.</title>
        <authorList>
            <person name="Somphong A."/>
        </authorList>
    </citation>
    <scope>NUCLEOTIDE SEQUENCE [LARGE SCALE GENOMIC DNA]</scope>
    <source>
        <strain evidence="3 4">V23-08</strain>
    </source>
</reference>
<dbReference type="EMBL" id="JAYFSI010000005">
    <property type="protein sequence ID" value="MEA5362301.1"/>
    <property type="molecule type" value="Genomic_DNA"/>
</dbReference>
<dbReference type="RefSeq" id="WP_323329785.1">
    <property type="nucleotide sequence ID" value="NZ_JAYFSI010000005.1"/>
</dbReference>
<comment type="similarity">
    <text evidence="1">Belongs to the YciI family.</text>
</comment>
<comment type="caution">
    <text evidence="3">The sequence shown here is derived from an EMBL/GenBank/DDBJ whole genome shotgun (WGS) entry which is preliminary data.</text>
</comment>